<dbReference type="RefSeq" id="WP_203943965.1">
    <property type="nucleotide sequence ID" value="NZ_BOOR01000010.1"/>
</dbReference>
<gene>
    <name evidence="2" type="ORF">Pth03_21260</name>
</gene>
<organism evidence="2 3">
    <name type="scientific">Planotetraspora thailandica</name>
    <dbReference type="NCBI Taxonomy" id="487172"/>
    <lineage>
        <taxon>Bacteria</taxon>
        <taxon>Bacillati</taxon>
        <taxon>Actinomycetota</taxon>
        <taxon>Actinomycetes</taxon>
        <taxon>Streptosporangiales</taxon>
        <taxon>Streptosporangiaceae</taxon>
        <taxon>Planotetraspora</taxon>
    </lineage>
</organism>
<keyword evidence="1" id="KW-0732">Signal</keyword>
<reference evidence="2" key="1">
    <citation type="submission" date="2021-01" db="EMBL/GenBank/DDBJ databases">
        <title>Whole genome shotgun sequence of Planotetraspora thailandica NBRC 104271.</title>
        <authorList>
            <person name="Komaki H."/>
            <person name="Tamura T."/>
        </authorList>
    </citation>
    <scope>NUCLEOTIDE SEQUENCE</scope>
    <source>
        <strain evidence="2">NBRC 104271</strain>
    </source>
</reference>
<evidence type="ECO:0000313" key="3">
    <source>
        <dbReference type="Proteomes" id="UP000605992"/>
    </source>
</evidence>
<dbReference type="AlphaFoldDB" id="A0A8J3XSX9"/>
<evidence type="ECO:0000313" key="2">
    <source>
        <dbReference type="EMBL" id="GII53737.1"/>
    </source>
</evidence>
<dbReference type="Gene3D" id="2.130.10.10">
    <property type="entry name" value="YVTN repeat-like/Quinoprotein amine dehydrogenase"/>
    <property type="match status" value="2"/>
</dbReference>
<comment type="caution">
    <text evidence="2">The sequence shown here is derived from an EMBL/GenBank/DDBJ whole genome shotgun (WGS) entry which is preliminary data.</text>
</comment>
<evidence type="ECO:0008006" key="4">
    <source>
        <dbReference type="Google" id="ProtNLM"/>
    </source>
</evidence>
<name>A0A8J3XSX9_9ACTN</name>
<dbReference type="SUPFAM" id="SSF50969">
    <property type="entry name" value="YVTN repeat-like/Quinoprotein amine dehydrogenase"/>
    <property type="match status" value="1"/>
</dbReference>
<evidence type="ECO:0000256" key="1">
    <source>
        <dbReference type="SAM" id="SignalP"/>
    </source>
</evidence>
<feature type="chain" id="PRO_5039299428" description="Ig-like domain repeat protein" evidence="1">
    <location>
        <begin position="30"/>
        <end position="663"/>
    </location>
</feature>
<keyword evidence="3" id="KW-1185">Reference proteome</keyword>
<feature type="signal peptide" evidence="1">
    <location>
        <begin position="1"/>
        <end position="29"/>
    </location>
</feature>
<dbReference type="EMBL" id="BOOR01000010">
    <property type="protein sequence ID" value="GII53737.1"/>
    <property type="molecule type" value="Genomic_DNA"/>
</dbReference>
<protein>
    <recommendedName>
        <fullName evidence="4">Ig-like domain repeat protein</fullName>
    </recommendedName>
</protein>
<accession>A0A8J3XSX9</accession>
<dbReference type="Proteomes" id="UP000605992">
    <property type="component" value="Unassembled WGS sequence"/>
</dbReference>
<proteinExistence type="predicted"/>
<sequence length="663" mass="69079">MSRKRTFTAATTLAALLGSAALITGTAGAAAADSSKVLPLSSFGDMVVDGLHKKIFVSDPYSGKVVATDYAGTVLGTVTGLPKVHGLALSADSGQLYAAVPGDHAIVSVDTGTVTPTARYATGDATSPEHLALAGGKVWFGYGEGEAGDLGSLDLSGTEPVVVLGQDGDSGWRAAPVLAATPGAPGVLAAGDPFNSSNTLAVYDVTSGTATRTALAHPGYERIADLALTPDAGRLITAGLGDTHRVWQTSDLTAESPYPTEFFPNAVAVASDGTVAAGSDTPYDPDVYVFTAGSTSAVRLYDFPDTSPSISGADSLEAEGLAWEPDGGRLFAVSRNYEGVHSLRVLTEPTMSVPTLTVTAPATATRAKPLTVKGTLTATLPLPAGTPLAVTRTDAESPAGRSLGTKTLGANGAFSFTDTPPAGGKVTYKVSYAGDATHTPASASASVTVSRATPALTLNRNGSVYAYGTDVSFTAHLGTTYKNRTVEIWADPYGSDRPKKLVKKGTVNSKGNLSVTLDMTRDTSVTAVFSGDSRYAPKSVKSTAYARVRISTSVSRHYKTGKIGSTAYYYFHKRTSPRFTTTMSYYKGRSQRFQVQVYVGGRWYDAAWEYFRLSTSGRSTVTLGAPGASGIRARVRSSYINESSGDNVNSTTHGAWKYIYFSN</sequence>
<dbReference type="InterPro" id="IPR015943">
    <property type="entry name" value="WD40/YVTN_repeat-like_dom_sf"/>
</dbReference>
<dbReference type="InterPro" id="IPR011044">
    <property type="entry name" value="Quino_amine_DH_bsu"/>
</dbReference>